<dbReference type="InterPro" id="IPR047347">
    <property type="entry name" value="YvaQ-like_sensor"/>
</dbReference>
<gene>
    <name evidence="7" type="ORF">V6255_14520</name>
</gene>
<comment type="caution">
    <text evidence="7">The sequence shown here is derived from an EMBL/GenBank/DDBJ whole genome shotgun (WGS) entry which is preliminary data.</text>
</comment>
<feature type="domain" description="Methyl-accepting transducer" evidence="6">
    <location>
        <begin position="270"/>
        <end position="506"/>
    </location>
</feature>
<dbReference type="SMART" id="SM00283">
    <property type="entry name" value="MA"/>
    <property type="match status" value="1"/>
</dbReference>
<dbReference type="PANTHER" id="PTHR32089:SF112">
    <property type="entry name" value="LYSOZYME-LIKE PROTEIN-RELATED"/>
    <property type="match status" value="1"/>
</dbReference>
<evidence type="ECO:0000313" key="8">
    <source>
        <dbReference type="Proteomes" id="UP001366060"/>
    </source>
</evidence>
<evidence type="ECO:0000256" key="2">
    <source>
        <dbReference type="ARBA" id="ARBA00023224"/>
    </source>
</evidence>
<dbReference type="Pfam" id="PF12729">
    <property type="entry name" value="4HB_MCP_1"/>
    <property type="match status" value="1"/>
</dbReference>
<protein>
    <submittedName>
        <fullName evidence="7">Methyl-accepting chemotaxis protein</fullName>
    </submittedName>
</protein>
<dbReference type="InterPro" id="IPR004090">
    <property type="entry name" value="Chemotax_Me-accpt_rcpt"/>
</dbReference>
<evidence type="ECO:0000256" key="4">
    <source>
        <dbReference type="PROSITE-ProRule" id="PRU00284"/>
    </source>
</evidence>
<dbReference type="RefSeq" id="WP_341628811.1">
    <property type="nucleotide sequence ID" value="NZ_JBAKBA010000040.1"/>
</dbReference>
<name>A0ABU9HEL8_9GAMM</name>
<dbReference type="PRINTS" id="PR00260">
    <property type="entry name" value="CHEMTRNSDUCR"/>
</dbReference>
<dbReference type="Gene3D" id="1.10.287.950">
    <property type="entry name" value="Methyl-accepting chemotaxis protein"/>
    <property type="match status" value="1"/>
</dbReference>
<accession>A0ABU9HEL8</accession>
<dbReference type="Proteomes" id="UP001366060">
    <property type="component" value="Unassembled WGS sequence"/>
</dbReference>
<evidence type="ECO:0000256" key="3">
    <source>
        <dbReference type="ARBA" id="ARBA00029447"/>
    </source>
</evidence>
<feature type="transmembrane region" description="Helical" evidence="5">
    <location>
        <begin position="7"/>
        <end position="26"/>
    </location>
</feature>
<proteinExistence type="inferred from homology"/>
<evidence type="ECO:0000259" key="6">
    <source>
        <dbReference type="PROSITE" id="PS50111"/>
    </source>
</evidence>
<dbReference type="Pfam" id="PF00015">
    <property type="entry name" value="MCPsignal"/>
    <property type="match status" value="1"/>
</dbReference>
<organism evidence="7 8">
    <name type="scientific">Psychromonas arctica</name>
    <dbReference type="NCBI Taxonomy" id="168275"/>
    <lineage>
        <taxon>Bacteria</taxon>
        <taxon>Pseudomonadati</taxon>
        <taxon>Pseudomonadota</taxon>
        <taxon>Gammaproteobacteria</taxon>
        <taxon>Alteromonadales</taxon>
        <taxon>Psychromonadaceae</taxon>
        <taxon>Psychromonas</taxon>
    </lineage>
</organism>
<dbReference type="InterPro" id="IPR004089">
    <property type="entry name" value="MCPsignal_dom"/>
</dbReference>
<sequence length="542" mass="59359">MTINLRLVIGFGVVILMMLTLNFISIHRVNFIDSTITEITDQNSVKQRHAINFRGSVHDRAITLRDISLARTQGELDSAIQEMNDLGNDYQKSVVDMNEIMSSGIVITAEEERIYSKINNIESQTLPLVDLIIEAKLANNIELANDILFNQAKPTFVQWLASINEFIDYQEVVNQKATEEVRLVASSFQSWMVSLTSLAIIIGLLVTYRISFQVKQSVGGDPQEAAKVVSNISQGDLTGEVISCCPESMMASINVMQQQLKTTVNNIISSSAELSERAISVTAGSLLALNAADRQVVQTNDAKHHLDSMSNSIDAVVETVRQTEDNSKATVELSQRGRDAVLNVATEIEKIATTVNATVTQINILQQRTREIGEIINVIRSISDQTNLLALNAAIEAARAGETGRGFAVVADEVRQLAIRTGDATGEIEAMINQVQGDTQASVTAMETTVPQVEKGLTLTHQANELLNDIQRQAGDSLIKVLEVVSATNEQVATIYDVTQGMEEISVMSKETSETLKNNVTQAELLETLSNTLKKDTNYFTV</sequence>
<evidence type="ECO:0000313" key="7">
    <source>
        <dbReference type="EMBL" id="MEL0660350.1"/>
    </source>
</evidence>
<dbReference type="InterPro" id="IPR024478">
    <property type="entry name" value="HlyB_4HB_MCP"/>
</dbReference>
<evidence type="ECO:0000256" key="1">
    <source>
        <dbReference type="ARBA" id="ARBA00004370"/>
    </source>
</evidence>
<reference evidence="7 8" key="1">
    <citation type="submission" date="2024-02" db="EMBL/GenBank/DDBJ databases">
        <title>Bacteria isolated from the canopy kelp, Nereocystis luetkeana.</title>
        <authorList>
            <person name="Pfister C.A."/>
            <person name="Younker I.T."/>
            <person name="Light S.H."/>
        </authorList>
    </citation>
    <scope>NUCLEOTIDE SEQUENCE [LARGE SCALE GENOMIC DNA]</scope>
    <source>
        <strain evidence="7 8">TI.2.07</strain>
    </source>
</reference>
<keyword evidence="5" id="KW-0812">Transmembrane</keyword>
<dbReference type="PANTHER" id="PTHR32089">
    <property type="entry name" value="METHYL-ACCEPTING CHEMOTAXIS PROTEIN MCPB"/>
    <property type="match status" value="1"/>
</dbReference>
<dbReference type="CDD" id="cd11386">
    <property type="entry name" value="MCP_signal"/>
    <property type="match status" value="1"/>
</dbReference>
<keyword evidence="5" id="KW-0472">Membrane</keyword>
<comment type="similarity">
    <text evidence="3">Belongs to the methyl-accepting chemotaxis (MCP) protein family.</text>
</comment>
<dbReference type="EMBL" id="JBAKBA010000040">
    <property type="protein sequence ID" value="MEL0660350.1"/>
    <property type="molecule type" value="Genomic_DNA"/>
</dbReference>
<keyword evidence="2 4" id="KW-0807">Transducer</keyword>
<evidence type="ECO:0000256" key="5">
    <source>
        <dbReference type="SAM" id="Phobius"/>
    </source>
</evidence>
<comment type="subcellular location">
    <subcellularLocation>
        <location evidence="1">Membrane</location>
    </subcellularLocation>
</comment>
<dbReference type="SUPFAM" id="SSF58104">
    <property type="entry name" value="Methyl-accepting chemotaxis protein (MCP) signaling domain"/>
    <property type="match status" value="1"/>
</dbReference>
<dbReference type="CDD" id="cd19411">
    <property type="entry name" value="MCP2201-like_sensor"/>
    <property type="match status" value="1"/>
</dbReference>
<dbReference type="PROSITE" id="PS50111">
    <property type="entry name" value="CHEMOTAXIS_TRANSDUC_2"/>
    <property type="match status" value="1"/>
</dbReference>
<keyword evidence="5" id="KW-1133">Transmembrane helix</keyword>
<keyword evidence="8" id="KW-1185">Reference proteome</keyword>